<dbReference type="Proteomes" id="UP001151760">
    <property type="component" value="Unassembled WGS sequence"/>
</dbReference>
<feature type="compositionally biased region" description="Basic and acidic residues" evidence="1">
    <location>
        <begin position="80"/>
        <end position="89"/>
    </location>
</feature>
<keyword evidence="3" id="KW-1185">Reference proteome</keyword>
<feature type="region of interest" description="Disordered" evidence="1">
    <location>
        <begin position="168"/>
        <end position="210"/>
    </location>
</feature>
<evidence type="ECO:0000313" key="3">
    <source>
        <dbReference type="Proteomes" id="UP001151760"/>
    </source>
</evidence>
<feature type="compositionally biased region" description="Basic and acidic residues" evidence="1">
    <location>
        <begin position="194"/>
        <end position="210"/>
    </location>
</feature>
<feature type="compositionally biased region" description="Polar residues" evidence="1">
    <location>
        <begin position="70"/>
        <end position="79"/>
    </location>
</feature>
<feature type="region of interest" description="Disordered" evidence="1">
    <location>
        <begin position="65"/>
        <end position="136"/>
    </location>
</feature>
<organism evidence="2 3">
    <name type="scientific">Tanacetum coccineum</name>
    <dbReference type="NCBI Taxonomy" id="301880"/>
    <lineage>
        <taxon>Eukaryota</taxon>
        <taxon>Viridiplantae</taxon>
        <taxon>Streptophyta</taxon>
        <taxon>Embryophyta</taxon>
        <taxon>Tracheophyta</taxon>
        <taxon>Spermatophyta</taxon>
        <taxon>Magnoliopsida</taxon>
        <taxon>eudicotyledons</taxon>
        <taxon>Gunneridae</taxon>
        <taxon>Pentapetalae</taxon>
        <taxon>asterids</taxon>
        <taxon>campanulids</taxon>
        <taxon>Asterales</taxon>
        <taxon>Asteraceae</taxon>
        <taxon>Asteroideae</taxon>
        <taxon>Anthemideae</taxon>
        <taxon>Anthemidinae</taxon>
        <taxon>Tanacetum</taxon>
    </lineage>
</organism>
<name>A0ABQ5FJN9_9ASTR</name>
<comment type="caution">
    <text evidence="2">The sequence shown here is derived from an EMBL/GenBank/DDBJ whole genome shotgun (WGS) entry which is preliminary data.</text>
</comment>
<evidence type="ECO:0000256" key="1">
    <source>
        <dbReference type="SAM" id="MobiDB-lite"/>
    </source>
</evidence>
<gene>
    <name evidence="2" type="ORF">Tco_1015056</name>
</gene>
<feature type="compositionally biased region" description="Basic and acidic residues" evidence="1">
    <location>
        <begin position="96"/>
        <end position="117"/>
    </location>
</feature>
<accession>A0ABQ5FJN9</accession>
<protein>
    <submittedName>
        <fullName evidence="2">Uncharacterized protein</fullName>
    </submittedName>
</protein>
<reference evidence="2" key="2">
    <citation type="submission" date="2022-01" db="EMBL/GenBank/DDBJ databases">
        <authorList>
            <person name="Yamashiro T."/>
            <person name="Shiraishi A."/>
            <person name="Satake H."/>
            <person name="Nakayama K."/>
        </authorList>
    </citation>
    <scope>NUCLEOTIDE SEQUENCE</scope>
</reference>
<dbReference type="EMBL" id="BQNB010017471">
    <property type="protein sequence ID" value="GJT63576.1"/>
    <property type="molecule type" value="Genomic_DNA"/>
</dbReference>
<evidence type="ECO:0000313" key="2">
    <source>
        <dbReference type="EMBL" id="GJT63576.1"/>
    </source>
</evidence>
<reference evidence="2" key="1">
    <citation type="journal article" date="2022" name="Int. J. Mol. Sci.">
        <title>Draft Genome of Tanacetum Coccineum: Genomic Comparison of Closely Related Tanacetum-Family Plants.</title>
        <authorList>
            <person name="Yamashiro T."/>
            <person name="Shiraishi A."/>
            <person name="Nakayama K."/>
            <person name="Satake H."/>
        </authorList>
    </citation>
    <scope>NUCLEOTIDE SEQUENCE</scope>
</reference>
<proteinExistence type="predicted"/>
<sequence>MGDVNHIPTLRDYSKSSHKGFRNTIELPVGNNGREEINDRMAEMFGLLKELTTSRAPKNMLIREEAKSPVTKNVNSISLTRKEEERNGDNDVVTGDDIKKTTRTEMEVSVKEVETKNGAENSTKNKPIKEERNQKPVKVVLPKISLSRIHKRTKQEFVSSKMCLLRQFDRHPQQEQKEEAKEQYKEEDEMGTAEEVKELSEDEESKKETE</sequence>
<feature type="compositionally biased region" description="Basic and acidic residues" evidence="1">
    <location>
        <begin position="168"/>
        <end position="184"/>
    </location>
</feature>